<dbReference type="Proteomes" id="UP000012429">
    <property type="component" value="Unassembled WGS sequence"/>
</dbReference>
<dbReference type="GO" id="GO:0003824">
    <property type="term" value="F:catalytic activity"/>
    <property type="evidence" value="ECO:0007669"/>
    <property type="project" value="UniProtKB-ARBA"/>
</dbReference>
<dbReference type="Pfam" id="PF13332">
    <property type="entry name" value="Fil_haemagg_2"/>
    <property type="match status" value="5"/>
</dbReference>
<proteinExistence type="predicted"/>
<protein>
    <submittedName>
        <fullName evidence="2">Filamentous hemagglutinin family outer membrane protein</fullName>
    </submittedName>
</protein>
<dbReference type="PATRIC" id="fig|363754.4.peg.1558"/>
<keyword evidence="3" id="KW-1185">Reference proteome</keyword>
<evidence type="ECO:0000256" key="1">
    <source>
        <dbReference type="SAM" id="MobiDB-lite"/>
    </source>
</evidence>
<feature type="region of interest" description="Disordered" evidence="1">
    <location>
        <begin position="558"/>
        <end position="580"/>
    </location>
</feature>
<evidence type="ECO:0000313" key="2">
    <source>
        <dbReference type="EMBL" id="ENN88487.1"/>
    </source>
</evidence>
<sequence>MRQLVGDGLGAGSFIPGNNATDQTKTLLDNGVAYAAAHGLGLGQALSPQQAASLTQSMVIYQTEVVDGAPVLVPVVYLSAADGMTINANSIKANGGAFLAGGNMNLNAENGITLAAQTMNIGGQTVVAANGGITAGGNLKMDAGAGSLTLSGTKVAAGGSAQLSGQTITLGAVKQDNSGVQTLVGTTVTTGGNLSLAGTNGVNIIASSAKVGGDLSVASASGTVSIISAGVDNTVLSKDRLNLSQGGTITTTTSQIQQGSSLIAGGAMLVSANQGVLIGGSSLTAGGNLGIVSTNGNIAIVASQDQTTSQSKTIAGVATGYKGGQSSSTAVTSNASSVTSQNGHIAVEADTGNISVIGSDIAAKGGTANLIAKGDVTIGEAIDSASSSSKSGSKKATETTTTAEGSSISGQTGVNIASTAGDVTISASDVTAGDATHTANANISAAGNIVIASGKDTDETTSDSKSSGFLSSSKTHTHSYDENNVGSSISASGNINANGGGETVVSGSNMAAGNNLSLSGSTVTVMGAEEEHESDKQVKKSGIGVGSGGGFISIYGSKDSKSSQSATDNIGSTLSSGGTTAITSTQGDVNIFGSSSHSGEGTVISSARDVNIAPGAEEQSSSSQTKRSGFGINFSAGDGSLSIGIGVAKSEDQRSKDANINAVSTLDSDGSITIAANRNINDQSGKIQAAGPISLIARDNVNMLSSNDVTNASEMQKKSFAGVSLTVQSSLISAGQQAMQAGSLLSGDNGIYGIAPAVLAGVNGYNALSNAYQYATTGKASGNIASISITAGYSFSESSSQATTSIPVPPEIRGSSVTIVAQSGDVVGRGVQISAGMGKDGQTPTVSDDPNSGHVLVSAAGNVDLESVQATSDNKSNSKSGSASFGYSLNLGAQSSAGFGASGSYASDKSNGSSVTQVNSNVSGTNTVTIVSGDTLKLAGAVLSGNTVNAAAKNGIIIESRQDTAVYNESNKSASLSVGPSPKGSVIGGGYNQGSITGDYANVTQQTGIFAGSGGYHVRTDGTIDLVGGFIGSTADPTSNDLTANQILYSNIANSMSASSKSYGISLVGPGIPVPVVGQPAKQSDRGETLATVTPGNLNLANQKQDLSGLNTDAAKANTQVEPFDIDKLKAQQQSAAALSQLMNMAIGYLGQKFQLADGGTEKVALHAAAGALTALVAGGNVSTGALSGAAQELIGAIVDKALADNPNLTQDERNALGQWASVLVGMAAGGTQSAATALDAEKYNRQLHIDEANLIRSNAARFAYEQGLCGNAVSPSGCSKDTINVAIGELTTQALKQVDATAADATQDSAAAAFLDSIAPRNTICATGGTNCSFFHAYGNEYQDATINSQYFARVLNLYNLASQVYATEHTTSKDFAGALDKAVQTINGAAQSRAAVDKALATWEIMNGVFIGAATSGAPATGVNQSLGFELEPLSGSAYPGTRSPTISPSQQARSWQGSGDYPGVDNYVDVLLSGGSYVVGAAPGQSPYYTSLQGYLGTGGTAKGYYGALQIAPNTTNPAYPPYRNGVTVYQVVGNTSAAFSSSTTANPDWGNGGAPQFFIPSYKDSLVPLFSIPFKD</sequence>
<feature type="region of interest" description="Disordered" evidence="1">
    <location>
        <begin position="383"/>
        <end position="414"/>
    </location>
</feature>
<feature type="compositionally biased region" description="Polar residues" evidence="1">
    <location>
        <begin position="562"/>
        <end position="580"/>
    </location>
</feature>
<feature type="compositionally biased region" description="Low complexity" evidence="1">
    <location>
        <begin position="463"/>
        <end position="474"/>
    </location>
</feature>
<dbReference type="OrthoDB" id="2664633at2"/>
<comment type="caution">
    <text evidence="2">The sequence shown here is derived from an EMBL/GenBank/DDBJ whole genome shotgun (WGS) entry which is preliminary data.</text>
</comment>
<name>N6VBS9_9HYPH</name>
<feature type="region of interest" description="Disordered" evidence="1">
    <location>
        <begin position="455"/>
        <end position="485"/>
    </location>
</feature>
<evidence type="ECO:0000313" key="3">
    <source>
        <dbReference type="Proteomes" id="UP000012429"/>
    </source>
</evidence>
<accession>N6VBS9</accession>
<reference evidence="2 3" key="1">
    <citation type="journal article" date="2012" name="BMC Genomics">
        <title>Genomic basis of broad host range and environmental adaptability of Rhizobium tropici CIAT 899 and Rhizobium sp. PRF 81 which are used in inoculants for common bean (Phaseolus vulgaris L.).</title>
        <authorList>
            <person name="Ormeno-Orrillo E."/>
            <person name="Menna P."/>
            <person name="Almeida L.G."/>
            <person name="Ollero F.J."/>
            <person name="Nicolas M.F."/>
            <person name="Pains Rodrigues E."/>
            <person name="Shigueyoshi Nakatani A."/>
            <person name="Silva Batista J.S."/>
            <person name="Oliveira Chueire L.M."/>
            <person name="Souza R.C."/>
            <person name="Ribeiro Vasconcelos A.T."/>
            <person name="Megias M."/>
            <person name="Hungria M."/>
            <person name="Martinez-Romero E."/>
        </authorList>
    </citation>
    <scope>NUCLEOTIDE SEQUENCE [LARGE SCALE GENOMIC DNA]</scope>
    <source>
        <strain evidence="2 3">PRF 81</strain>
    </source>
</reference>
<dbReference type="STRING" id="363754.RHSP_05096"/>
<dbReference type="EMBL" id="AQHN01000026">
    <property type="protein sequence ID" value="ENN88487.1"/>
    <property type="molecule type" value="Genomic_DNA"/>
</dbReference>
<gene>
    <name evidence="2" type="ORF">RHSP_05096</name>
</gene>
<feature type="compositionally biased region" description="Polar residues" evidence="1">
    <location>
        <begin position="1445"/>
        <end position="1460"/>
    </location>
</feature>
<organism evidence="2 3">
    <name type="scientific">Rhizobium freirei PRF 81</name>
    <dbReference type="NCBI Taxonomy" id="363754"/>
    <lineage>
        <taxon>Bacteria</taxon>
        <taxon>Pseudomonadati</taxon>
        <taxon>Pseudomonadota</taxon>
        <taxon>Alphaproteobacteria</taxon>
        <taxon>Hyphomicrobiales</taxon>
        <taxon>Rhizobiaceae</taxon>
        <taxon>Rhizobium/Agrobacterium group</taxon>
        <taxon>Rhizobium</taxon>
    </lineage>
</organism>
<dbReference type="InterPro" id="IPR025157">
    <property type="entry name" value="Hemagglutinin_rpt"/>
</dbReference>
<feature type="region of interest" description="Disordered" evidence="1">
    <location>
        <begin position="1440"/>
        <end position="1461"/>
    </location>
</feature>
<feature type="compositionally biased region" description="Low complexity" evidence="1">
    <location>
        <begin position="398"/>
        <end position="410"/>
    </location>
</feature>
<dbReference type="RefSeq" id="WP_004111976.1">
    <property type="nucleotide sequence ID" value="NZ_AQHN01000026.1"/>
</dbReference>